<sequence length="132" mass="14461">MPYAKERARALPRLGRDERGPHRLIFSNPSRKHIPLSCFSHLFLFFYHSGPLSRNFFSPKGAKRKGPPVDGPAPARGSQTPELIGSDGRSDDLPLPAILQAMTLDRAIKCHLVNGAKTAAQQVGHPANSIRC</sequence>
<reference evidence="2 3" key="1">
    <citation type="journal article" date="2016" name="Nat. Commun.">
        <title>Ectomycorrhizal ecology is imprinted in the genome of the dominant symbiotic fungus Cenococcum geophilum.</title>
        <authorList>
            <consortium name="DOE Joint Genome Institute"/>
            <person name="Peter M."/>
            <person name="Kohler A."/>
            <person name="Ohm R.A."/>
            <person name="Kuo A."/>
            <person name="Krutzmann J."/>
            <person name="Morin E."/>
            <person name="Arend M."/>
            <person name="Barry K.W."/>
            <person name="Binder M."/>
            <person name="Choi C."/>
            <person name="Clum A."/>
            <person name="Copeland A."/>
            <person name="Grisel N."/>
            <person name="Haridas S."/>
            <person name="Kipfer T."/>
            <person name="LaButti K."/>
            <person name="Lindquist E."/>
            <person name="Lipzen A."/>
            <person name="Maire R."/>
            <person name="Meier B."/>
            <person name="Mihaltcheva S."/>
            <person name="Molinier V."/>
            <person name="Murat C."/>
            <person name="Poggeler S."/>
            <person name="Quandt C.A."/>
            <person name="Sperisen C."/>
            <person name="Tritt A."/>
            <person name="Tisserant E."/>
            <person name="Crous P.W."/>
            <person name="Henrissat B."/>
            <person name="Nehls U."/>
            <person name="Egli S."/>
            <person name="Spatafora J.W."/>
            <person name="Grigoriev I.V."/>
            <person name="Martin F.M."/>
        </authorList>
    </citation>
    <scope>NUCLEOTIDE SEQUENCE [LARGE SCALE GENOMIC DNA]</scope>
    <source>
        <strain evidence="2 3">CBS 207.34</strain>
    </source>
</reference>
<feature type="region of interest" description="Disordered" evidence="1">
    <location>
        <begin position="57"/>
        <end position="91"/>
    </location>
</feature>
<evidence type="ECO:0000256" key="1">
    <source>
        <dbReference type="SAM" id="MobiDB-lite"/>
    </source>
</evidence>
<accession>A0A8E2FAR6</accession>
<gene>
    <name evidence="2" type="ORF">AOQ84DRAFT_91649</name>
</gene>
<keyword evidence="3" id="KW-1185">Reference proteome</keyword>
<dbReference type="Proteomes" id="UP000250140">
    <property type="component" value="Unassembled WGS sequence"/>
</dbReference>
<protein>
    <submittedName>
        <fullName evidence="2">Uncharacterized protein</fullName>
    </submittedName>
</protein>
<evidence type="ECO:0000313" key="2">
    <source>
        <dbReference type="EMBL" id="OCL13717.1"/>
    </source>
</evidence>
<proteinExistence type="predicted"/>
<organism evidence="2 3">
    <name type="scientific">Glonium stellatum</name>
    <dbReference type="NCBI Taxonomy" id="574774"/>
    <lineage>
        <taxon>Eukaryota</taxon>
        <taxon>Fungi</taxon>
        <taxon>Dikarya</taxon>
        <taxon>Ascomycota</taxon>
        <taxon>Pezizomycotina</taxon>
        <taxon>Dothideomycetes</taxon>
        <taxon>Pleosporomycetidae</taxon>
        <taxon>Gloniales</taxon>
        <taxon>Gloniaceae</taxon>
        <taxon>Glonium</taxon>
    </lineage>
</organism>
<evidence type="ECO:0000313" key="3">
    <source>
        <dbReference type="Proteomes" id="UP000250140"/>
    </source>
</evidence>
<dbReference type="AlphaFoldDB" id="A0A8E2FAR6"/>
<name>A0A8E2FAR6_9PEZI</name>
<dbReference type="EMBL" id="KV748680">
    <property type="protein sequence ID" value="OCL13717.1"/>
    <property type="molecule type" value="Genomic_DNA"/>
</dbReference>